<evidence type="ECO:0000313" key="1">
    <source>
        <dbReference type="EMBL" id="VVD32641.1"/>
    </source>
</evidence>
<proteinExistence type="predicted"/>
<dbReference type="KEGG" id="pdio:PDMSB3_1350.1"/>
<protein>
    <submittedName>
        <fullName evidence="1">Uncharacterized protein</fullName>
    </submittedName>
</protein>
<reference evidence="1 2" key="1">
    <citation type="submission" date="2019-08" db="EMBL/GenBank/DDBJ databases">
        <authorList>
            <person name="Herpell B J."/>
        </authorList>
    </citation>
    <scope>NUCLEOTIDE SEQUENCE [LARGE SCALE GENOMIC DNA]</scope>
    <source>
        <strain evidence="2">Msb3</strain>
    </source>
</reference>
<dbReference type="EMBL" id="LR699554">
    <property type="protein sequence ID" value="VVD32641.1"/>
    <property type="molecule type" value="Genomic_DNA"/>
</dbReference>
<dbReference type="Proteomes" id="UP000325811">
    <property type="component" value="Chromosome II"/>
</dbReference>
<evidence type="ECO:0000313" key="2">
    <source>
        <dbReference type="Proteomes" id="UP000325811"/>
    </source>
</evidence>
<keyword evidence="2" id="KW-1185">Reference proteome</keyword>
<sequence length="29" mass="3325">MSKFTENEVVGLSGVYWGWTIWFGTESGR</sequence>
<dbReference type="AlphaFoldDB" id="A0A5Q4ZKA4"/>
<accession>A0A5Q4ZKA4</accession>
<name>A0A5Q4ZKA4_9BURK</name>
<gene>
    <name evidence="1" type="ORF">PDMSB3_1350</name>
</gene>
<organism evidence="1 2">
    <name type="scientific">Paraburkholderia dioscoreae</name>
    <dbReference type="NCBI Taxonomy" id="2604047"/>
    <lineage>
        <taxon>Bacteria</taxon>
        <taxon>Pseudomonadati</taxon>
        <taxon>Pseudomonadota</taxon>
        <taxon>Betaproteobacteria</taxon>
        <taxon>Burkholderiales</taxon>
        <taxon>Burkholderiaceae</taxon>
        <taxon>Paraburkholderia</taxon>
    </lineage>
</organism>